<sequence precursor="true">MTPRRATATLCALGIFVFSMVCAATGQTITIAARQLSEKSDIVVPIENRWDGLVVCHGAKGMLQWRADVPDGGDYYLHFLYTSGEQRPMRLSLNGKQHPQPILQQQTGGFFASDLQWESCGPFHLTAGDNTVQLQAIGSAPHMAGVVISKTASVPDPDAFVHLFPRPVDLTGPVSNDVAATRSAVRKLLPSVEQILFVKRYTFQSSHYYTDFIDGCKDFGGNLCLLSLDDGTVTDLVPELSHGIFGRCDLSFDSQRVVFGWKQKLDVGFRIWEVNIDGTGLRQLTFPPADEEARIAKYNLDWWKHYAHHTDDMHPCYLPDGGICFTSTRCEYGILCDGPDKLTSSVIYRMDADGGNIEKLSNNSVSESAPSIMNNGRILYTRWEYVDNGSVTNKGLWSMRPDGTGSEEVYGMSIAFPSVFNVGRAMPYDNNLFVAIGAPHMPLGVGTVMLIDSRQDHRTGEAVSYVTPEVDTRHQWGWDNVPGGATKPIPPEEQAGRDGKGNTRKGPLYMDPYPLSAKEFLVSFNRSKNWNAIDAYGLYLIDAEGKKHLLHQDDEFSCWMPIPVQAQHKRSLSHETADPHLAEQGLARVVISNIYRGLDGVEHGTVKYIRINEHVPRPWAARRFWEGDVYDQQHSTVTCDTHLGLKIQHGVVPVDRDGSAHFLVQADKNIFFQALDENYEEVQRERTFVNYRPGEVRACVGCHERANELSMTVAAQTPLAMLREPDLPGPQPGEKTGARPLAYEVDVQPVLDAHCVRCHEGQKSEGNLDLSGERTKLFSLSYENILQRDLIPIIGENHPKSGNNHYLPPYSLGTPASRLKDYLGPNHYDVQLTLPERIRITTWIDSNGQFHGSYYGRKNLKFREHPNFRPRLTFEQSHANTPPVADAQR</sequence>
<dbReference type="RefSeq" id="WP_146395364.1">
    <property type="nucleotide sequence ID" value="NZ_SJPJ01000001.1"/>
</dbReference>
<keyword evidence="2" id="KW-0732">Signal</keyword>
<dbReference type="Gene3D" id="2.60.120.260">
    <property type="entry name" value="Galactose-binding domain-like"/>
    <property type="match status" value="1"/>
</dbReference>
<dbReference type="InterPro" id="IPR040698">
    <property type="entry name" value="HZS_alpha_mid"/>
</dbReference>
<organism evidence="4 5">
    <name type="scientific">Novipirellula herctigrandis</name>
    <dbReference type="NCBI Taxonomy" id="2527986"/>
    <lineage>
        <taxon>Bacteria</taxon>
        <taxon>Pseudomonadati</taxon>
        <taxon>Planctomycetota</taxon>
        <taxon>Planctomycetia</taxon>
        <taxon>Pirellulales</taxon>
        <taxon>Pirellulaceae</taxon>
        <taxon>Novipirellula</taxon>
    </lineage>
</organism>
<dbReference type="EMBL" id="SJPJ01000001">
    <property type="protein sequence ID" value="TWT80316.1"/>
    <property type="molecule type" value="Genomic_DNA"/>
</dbReference>
<reference evidence="4 5" key="1">
    <citation type="submission" date="2019-02" db="EMBL/GenBank/DDBJ databases">
        <title>Deep-cultivation of Planctomycetes and their phenomic and genomic characterization uncovers novel biology.</title>
        <authorList>
            <person name="Wiegand S."/>
            <person name="Jogler M."/>
            <person name="Boedeker C."/>
            <person name="Pinto D."/>
            <person name="Vollmers J."/>
            <person name="Rivas-Marin E."/>
            <person name="Kohn T."/>
            <person name="Peeters S.H."/>
            <person name="Heuer A."/>
            <person name="Rast P."/>
            <person name="Oberbeckmann S."/>
            <person name="Bunk B."/>
            <person name="Jeske O."/>
            <person name="Meyerdierks A."/>
            <person name="Storesund J.E."/>
            <person name="Kallscheuer N."/>
            <person name="Luecker S."/>
            <person name="Lage O.M."/>
            <person name="Pohl T."/>
            <person name="Merkel B.J."/>
            <person name="Hornburger P."/>
            <person name="Mueller R.-W."/>
            <person name="Bruemmer F."/>
            <person name="Labrenz M."/>
            <person name="Spormann A.M."/>
            <person name="Op Den Camp H."/>
            <person name="Overmann J."/>
            <person name="Amann R."/>
            <person name="Jetten M.S.M."/>
            <person name="Mascher T."/>
            <person name="Medema M.H."/>
            <person name="Devos D.P."/>
            <person name="Kaster A.-K."/>
            <person name="Ovreas L."/>
            <person name="Rohde M."/>
            <person name="Galperin M.Y."/>
            <person name="Jogler C."/>
        </authorList>
    </citation>
    <scope>NUCLEOTIDE SEQUENCE [LARGE SCALE GENOMIC DNA]</scope>
    <source>
        <strain evidence="4 5">CA13</strain>
    </source>
</reference>
<keyword evidence="5" id="KW-1185">Reference proteome</keyword>
<gene>
    <name evidence="4" type="ORF">CA13_17290</name>
</gene>
<dbReference type="Pfam" id="PF18582">
    <property type="entry name" value="HZS_alpha"/>
    <property type="match status" value="1"/>
</dbReference>
<name>A0A5C5YZX8_9BACT</name>
<proteinExistence type="predicted"/>
<feature type="chain" id="PRO_5022981465" description="Hydrazine synthase alpha subunit middle domain-containing protein" evidence="2">
    <location>
        <begin position="24"/>
        <end position="889"/>
    </location>
</feature>
<evidence type="ECO:0000259" key="3">
    <source>
        <dbReference type="Pfam" id="PF18582"/>
    </source>
</evidence>
<dbReference type="AlphaFoldDB" id="A0A5C5YZX8"/>
<evidence type="ECO:0000313" key="5">
    <source>
        <dbReference type="Proteomes" id="UP000315010"/>
    </source>
</evidence>
<accession>A0A5C5YZX8</accession>
<feature type="signal peptide" evidence="2">
    <location>
        <begin position="1"/>
        <end position="23"/>
    </location>
</feature>
<feature type="domain" description="Hydrazine synthase alpha subunit middle" evidence="3">
    <location>
        <begin position="604"/>
        <end position="704"/>
    </location>
</feature>
<evidence type="ECO:0000313" key="4">
    <source>
        <dbReference type="EMBL" id="TWT80316.1"/>
    </source>
</evidence>
<feature type="region of interest" description="Disordered" evidence="1">
    <location>
        <begin position="476"/>
        <end position="506"/>
    </location>
</feature>
<dbReference type="Gene3D" id="2.120.10.30">
    <property type="entry name" value="TolB, C-terminal domain"/>
    <property type="match status" value="1"/>
</dbReference>
<dbReference type="Proteomes" id="UP000315010">
    <property type="component" value="Unassembled WGS sequence"/>
</dbReference>
<dbReference type="OrthoDB" id="9768004at2"/>
<dbReference type="InterPro" id="IPR011042">
    <property type="entry name" value="6-blade_b-propeller_TolB-like"/>
</dbReference>
<evidence type="ECO:0000256" key="1">
    <source>
        <dbReference type="SAM" id="MobiDB-lite"/>
    </source>
</evidence>
<protein>
    <recommendedName>
        <fullName evidence="3">Hydrazine synthase alpha subunit middle domain-containing protein</fullName>
    </recommendedName>
</protein>
<dbReference type="SUPFAM" id="SSF82171">
    <property type="entry name" value="DPP6 N-terminal domain-like"/>
    <property type="match status" value="1"/>
</dbReference>
<comment type="caution">
    <text evidence="4">The sequence shown here is derived from an EMBL/GenBank/DDBJ whole genome shotgun (WGS) entry which is preliminary data.</text>
</comment>
<evidence type="ECO:0000256" key="2">
    <source>
        <dbReference type="SAM" id="SignalP"/>
    </source>
</evidence>